<proteinExistence type="predicted"/>
<protein>
    <submittedName>
        <fullName evidence="1">Uncharacterized protein</fullName>
    </submittedName>
</protein>
<organism evidence="1 2">
    <name type="scientific">[Clostridium] ammoniilyticum</name>
    <dbReference type="NCBI Taxonomy" id="2981784"/>
    <lineage>
        <taxon>Bacteria</taxon>
        <taxon>Bacillati</taxon>
        <taxon>Bacillota</taxon>
        <taxon>Erysipelotrichia</taxon>
        <taxon>Erysipelotrichales</taxon>
        <taxon>Coprobacillaceae</taxon>
        <taxon>Faecalibacillus</taxon>
    </lineage>
</organism>
<accession>A0ABT2STW4</accession>
<sequence length="101" mass="11394">MEDILKRLEKYYHKYIRGTLNINQFIFNVFFAEIGGLSAFSNAEIGGLSAFSNAEIGGLMIDTNAIFGYTMFIGGINSCSKEKYIIKLKNGKILHKVKQLY</sequence>
<evidence type="ECO:0000313" key="1">
    <source>
        <dbReference type="EMBL" id="MCU6738279.1"/>
    </source>
</evidence>
<reference evidence="1 2" key="1">
    <citation type="journal article" date="2021" name="ISME Commun">
        <title>Automated analysis of genomic sequences facilitates high-throughput and comprehensive description of bacteria.</title>
        <authorList>
            <person name="Hitch T.C.A."/>
        </authorList>
    </citation>
    <scope>NUCLEOTIDE SEQUENCE [LARGE SCALE GENOMIC DNA]</scope>
    <source>
        <strain evidence="1 2">H4_15</strain>
    </source>
</reference>
<keyword evidence="2" id="KW-1185">Reference proteome</keyword>
<dbReference type="RefSeq" id="WP_267309840.1">
    <property type="nucleotide sequence ID" value="NZ_JAOQJR010000005.1"/>
</dbReference>
<evidence type="ECO:0000313" key="2">
    <source>
        <dbReference type="Proteomes" id="UP001208364"/>
    </source>
</evidence>
<dbReference type="EMBL" id="JAOQJR010000005">
    <property type="protein sequence ID" value="MCU6738279.1"/>
    <property type="molecule type" value="Genomic_DNA"/>
</dbReference>
<comment type="caution">
    <text evidence="1">The sequence shown here is derived from an EMBL/GenBank/DDBJ whole genome shotgun (WGS) entry which is preliminary data.</text>
</comment>
<dbReference type="Proteomes" id="UP001208364">
    <property type="component" value="Unassembled WGS sequence"/>
</dbReference>
<name>A0ABT2STW4_9FIRM</name>
<gene>
    <name evidence="1" type="ORF">OCV55_06250</name>
</gene>